<dbReference type="Proteomes" id="UP000283634">
    <property type="component" value="Unassembled WGS sequence"/>
</dbReference>
<dbReference type="EMBL" id="MKGL01000193">
    <property type="protein sequence ID" value="RNF03503.1"/>
    <property type="molecule type" value="Genomic_DNA"/>
</dbReference>
<dbReference type="AlphaFoldDB" id="A0A3R7KXV9"/>
<evidence type="ECO:0000313" key="3">
    <source>
        <dbReference type="Proteomes" id="UP000283634"/>
    </source>
</evidence>
<dbReference type="OrthoDB" id="245225at2759"/>
<reference evidence="2 3" key="1">
    <citation type="journal article" date="2018" name="BMC Genomics">
        <title>Genomic comparison of Trypanosoma conorhini and Trypanosoma rangeli to Trypanosoma cruzi strains of high and low virulence.</title>
        <authorList>
            <person name="Bradwell K.R."/>
            <person name="Koparde V.N."/>
            <person name="Matveyev A.V."/>
            <person name="Serrano M.G."/>
            <person name="Alves J.M."/>
            <person name="Parikh H."/>
            <person name="Huang B."/>
            <person name="Lee V."/>
            <person name="Espinosa-Alvarez O."/>
            <person name="Ortiz P.A."/>
            <person name="Costa-Martins A.G."/>
            <person name="Teixeira M.M."/>
            <person name="Buck G.A."/>
        </authorList>
    </citation>
    <scope>NUCLEOTIDE SEQUENCE [LARGE SCALE GENOMIC DNA]</scope>
    <source>
        <strain evidence="2 3">AM80</strain>
    </source>
</reference>
<dbReference type="GeneID" id="40329608"/>
<accession>A0A3R7KXV9</accession>
<proteinExistence type="predicted"/>
<organism evidence="2 3">
    <name type="scientific">Trypanosoma rangeli</name>
    <dbReference type="NCBI Taxonomy" id="5698"/>
    <lineage>
        <taxon>Eukaryota</taxon>
        <taxon>Discoba</taxon>
        <taxon>Euglenozoa</taxon>
        <taxon>Kinetoplastea</taxon>
        <taxon>Metakinetoplastina</taxon>
        <taxon>Trypanosomatida</taxon>
        <taxon>Trypanosomatidae</taxon>
        <taxon>Trypanosoma</taxon>
        <taxon>Herpetosoma</taxon>
    </lineage>
</organism>
<protein>
    <submittedName>
        <fullName evidence="2">Uncharacterized protein</fullName>
    </submittedName>
</protein>
<sequence length="103" mass="10768">MSCNCAEEKKDNNEFSPAAENAGTPSGEFCLQPHQVIGAALEDLLSASIATFAGNAALCYLLASVPTVQGRGEKSLRLLKGVLHLDPSHLLREGCSCNSQPGP</sequence>
<evidence type="ECO:0000313" key="2">
    <source>
        <dbReference type="EMBL" id="RNF03503.1"/>
    </source>
</evidence>
<name>A0A3R7KXV9_TRYRA</name>
<feature type="compositionally biased region" description="Basic and acidic residues" evidence="1">
    <location>
        <begin position="1"/>
        <end position="13"/>
    </location>
</feature>
<dbReference type="VEuPathDB" id="TriTrypDB:TRSC58_03338"/>
<keyword evidence="3" id="KW-1185">Reference proteome</keyword>
<feature type="region of interest" description="Disordered" evidence="1">
    <location>
        <begin position="1"/>
        <end position="24"/>
    </location>
</feature>
<evidence type="ECO:0000256" key="1">
    <source>
        <dbReference type="SAM" id="MobiDB-lite"/>
    </source>
</evidence>
<comment type="caution">
    <text evidence="2">The sequence shown here is derived from an EMBL/GenBank/DDBJ whole genome shotgun (WGS) entry which is preliminary data.</text>
</comment>
<gene>
    <name evidence="2" type="ORF">TraAM80_05675</name>
</gene>
<dbReference type="RefSeq" id="XP_029237545.1">
    <property type="nucleotide sequence ID" value="XM_029382548.1"/>
</dbReference>